<evidence type="ECO:0000256" key="1">
    <source>
        <dbReference type="ARBA" id="ARBA00005673"/>
    </source>
</evidence>
<reference evidence="9 10" key="1">
    <citation type="submission" date="2018-04" db="EMBL/GenBank/DDBJ databases">
        <authorList>
            <person name="Zhang X."/>
            <person name="Yuan J."/>
            <person name="Li F."/>
            <person name="Xiang J."/>
        </authorList>
    </citation>
    <scope>NUCLEOTIDE SEQUENCE [LARGE SCALE GENOMIC DNA]</scope>
    <source>
        <tissue evidence="9">Muscle</tissue>
    </source>
</reference>
<reference evidence="9 10" key="2">
    <citation type="submission" date="2019-01" db="EMBL/GenBank/DDBJ databases">
        <title>The decoding of complex shrimp genome reveals the adaptation for benthos swimmer, frequently molting mechanism and breeding impact on genome.</title>
        <authorList>
            <person name="Sun Y."/>
            <person name="Gao Y."/>
            <person name="Yu Y."/>
        </authorList>
    </citation>
    <scope>NUCLEOTIDE SEQUENCE [LARGE SCALE GENOMIC DNA]</scope>
    <source>
        <tissue evidence="9">Muscle</tissue>
    </source>
</reference>
<gene>
    <name evidence="9" type="ORF">C7M84_016948</name>
</gene>
<evidence type="ECO:0000313" key="9">
    <source>
        <dbReference type="EMBL" id="ROT65087.1"/>
    </source>
</evidence>
<name>A0A3R7QES0_PENVA</name>
<protein>
    <recommendedName>
        <fullName evidence="8">Ubiquitin-activating enzyme SCCH domain-containing protein</fullName>
    </recommendedName>
</protein>
<dbReference type="GO" id="GO:0008641">
    <property type="term" value="F:ubiquitin-like modifier activating enzyme activity"/>
    <property type="evidence" value="ECO:0007669"/>
    <property type="project" value="InterPro"/>
</dbReference>
<evidence type="ECO:0000256" key="2">
    <source>
        <dbReference type="ARBA" id="ARBA00022741"/>
    </source>
</evidence>
<dbReference type="InterPro" id="IPR035985">
    <property type="entry name" value="Ubiquitin-activating_enz"/>
</dbReference>
<proteinExistence type="inferred from homology"/>
<keyword evidence="7" id="KW-0812">Transmembrane</keyword>
<feature type="compositionally biased region" description="Polar residues" evidence="6">
    <location>
        <begin position="1"/>
        <end position="10"/>
    </location>
</feature>
<keyword evidence="10" id="KW-1185">Reference proteome</keyword>
<keyword evidence="2" id="KW-0547">Nucleotide-binding</keyword>
<feature type="region of interest" description="Disordered" evidence="6">
    <location>
        <begin position="1"/>
        <end position="46"/>
    </location>
</feature>
<evidence type="ECO:0000256" key="5">
    <source>
        <dbReference type="ARBA" id="ARBA00043952"/>
    </source>
</evidence>
<accession>A0A3R7QES0</accession>
<evidence type="ECO:0000313" key="10">
    <source>
        <dbReference type="Proteomes" id="UP000283509"/>
    </source>
</evidence>
<sequence length="257" mass="28744">MINILTNSQLFGEADPDEDVSPDSADPEQVGDAGQSAMEADANDAGNVSRVSTRAWASSHNYDAKKLFGKLFDDDIKYLLSMDKLWEKRRRPTPLNWENMPEADVIEDGEGLIQDQRPWTITQCRDVMASAVASLHKRLAGLPEGDDLVWDKDDKDSMDFVTACANIRAHIFGIPQKTRFDVKSMAGNIIPAIATTNAIIAGLIVLEAMKILQGRFKDCKTVYLNRRPNPKKRLLVPCVLDKPNPKCYVFCLKFRSD</sequence>
<keyword evidence="7" id="KW-1133">Transmembrane helix</keyword>
<dbReference type="EMBL" id="QCYY01003145">
    <property type="protein sequence ID" value="ROT65087.1"/>
    <property type="molecule type" value="Genomic_DNA"/>
</dbReference>
<feature type="transmembrane region" description="Helical" evidence="7">
    <location>
        <begin position="185"/>
        <end position="206"/>
    </location>
</feature>
<dbReference type="Gene3D" id="1.10.10.520">
    <property type="entry name" value="Ubiquitin activating enzymes (Uba3). Chain: B, domain 2"/>
    <property type="match status" value="1"/>
</dbReference>
<evidence type="ECO:0000259" key="8">
    <source>
        <dbReference type="Pfam" id="PF10585"/>
    </source>
</evidence>
<comment type="caution">
    <text evidence="9">The sequence shown here is derived from an EMBL/GenBank/DDBJ whole genome shotgun (WGS) entry which is preliminary data.</text>
</comment>
<dbReference type="InterPro" id="IPR023318">
    <property type="entry name" value="Ub_act_enz_dom_a_sf"/>
</dbReference>
<evidence type="ECO:0000256" key="4">
    <source>
        <dbReference type="ARBA" id="ARBA00022840"/>
    </source>
</evidence>
<dbReference type="OrthoDB" id="10255449at2759"/>
<dbReference type="GO" id="GO:0005524">
    <property type="term" value="F:ATP binding"/>
    <property type="evidence" value="ECO:0007669"/>
    <property type="project" value="UniProtKB-KW"/>
</dbReference>
<evidence type="ECO:0000256" key="7">
    <source>
        <dbReference type="SAM" id="Phobius"/>
    </source>
</evidence>
<dbReference type="Proteomes" id="UP000283509">
    <property type="component" value="Unassembled WGS sequence"/>
</dbReference>
<comment type="pathway">
    <text evidence="5">Protein modification.</text>
</comment>
<dbReference type="Pfam" id="PF10585">
    <property type="entry name" value="UBA_E1_SCCH"/>
    <property type="match status" value="1"/>
</dbReference>
<dbReference type="InterPro" id="IPR019572">
    <property type="entry name" value="UBA_E1_SCCH"/>
</dbReference>
<evidence type="ECO:0000256" key="6">
    <source>
        <dbReference type="SAM" id="MobiDB-lite"/>
    </source>
</evidence>
<dbReference type="AlphaFoldDB" id="A0A3R7QES0"/>
<organism evidence="9 10">
    <name type="scientific">Penaeus vannamei</name>
    <name type="common">Whiteleg shrimp</name>
    <name type="synonym">Litopenaeus vannamei</name>
    <dbReference type="NCBI Taxonomy" id="6689"/>
    <lineage>
        <taxon>Eukaryota</taxon>
        <taxon>Metazoa</taxon>
        <taxon>Ecdysozoa</taxon>
        <taxon>Arthropoda</taxon>
        <taxon>Crustacea</taxon>
        <taxon>Multicrustacea</taxon>
        <taxon>Malacostraca</taxon>
        <taxon>Eumalacostraca</taxon>
        <taxon>Eucarida</taxon>
        <taxon>Decapoda</taxon>
        <taxon>Dendrobranchiata</taxon>
        <taxon>Penaeoidea</taxon>
        <taxon>Penaeidae</taxon>
        <taxon>Penaeus</taxon>
    </lineage>
</organism>
<dbReference type="SUPFAM" id="SSF69572">
    <property type="entry name" value="Activating enzymes of the ubiquitin-like proteins"/>
    <property type="match status" value="1"/>
</dbReference>
<dbReference type="STRING" id="6689.A0A3R7QES0"/>
<keyword evidence="3" id="KW-0833">Ubl conjugation pathway</keyword>
<evidence type="ECO:0000256" key="3">
    <source>
        <dbReference type="ARBA" id="ARBA00022786"/>
    </source>
</evidence>
<comment type="similarity">
    <text evidence="1">Belongs to the ubiquitin-activating E1 family.</text>
</comment>
<feature type="domain" description="Ubiquitin-activating enzyme SCCH" evidence="8">
    <location>
        <begin position="147"/>
        <end position="183"/>
    </location>
</feature>
<keyword evidence="7" id="KW-0472">Membrane</keyword>
<keyword evidence="4" id="KW-0067">ATP-binding</keyword>